<evidence type="ECO:0008006" key="3">
    <source>
        <dbReference type="Google" id="ProtNLM"/>
    </source>
</evidence>
<dbReference type="RefSeq" id="WP_323697852.1">
    <property type="nucleotide sequence ID" value="NZ_JAYGIL010000021.1"/>
</dbReference>
<name>A0ABU5S7T9_9BACT</name>
<evidence type="ECO:0000313" key="2">
    <source>
        <dbReference type="Proteomes" id="UP001303899"/>
    </source>
</evidence>
<comment type="caution">
    <text evidence="1">The sequence shown here is derived from an EMBL/GenBank/DDBJ whole genome shotgun (WGS) entry which is preliminary data.</text>
</comment>
<dbReference type="EMBL" id="JAYGIL010000021">
    <property type="protein sequence ID" value="MEA5404475.1"/>
    <property type="molecule type" value="Genomic_DNA"/>
</dbReference>
<accession>A0ABU5S7T9</accession>
<proteinExistence type="predicted"/>
<gene>
    <name evidence="1" type="ORF">VB776_16200</name>
</gene>
<keyword evidence="2" id="KW-1185">Reference proteome</keyword>
<dbReference type="Proteomes" id="UP001303899">
    <property type="component" value="Unassembled WGS sequence"/>
</dbReference>
<evidence type="ECO:0000313" key="1">
    <source>
        <dbReference type="EMBL" id="MEA5404475.1"/>
    </source>
</evidence>
<sequence length="67" mass="7904">MKSIASSNNLDYNHYEKSGYWREIRAEPTIIPINCETCKTLIPEPKPNQRFCNQICKNKYHNSKKLC</sequence>
<reference evidence="1 2" key="1">
    <citation type="submission" date="2023-12" db="EMBL/GenBank/DDBJ databases">
        <title>Novel species of the genus Arcicella isolated from rivers.</title>
        <authorList>
            <person name="Lu H."/>
        </authorList>
    </citation>
    <scope>NUCLEOTIDE SEQUENCE [LARGE SCALE GENOMIC DNA]</scope>
    <source>
        <strain evidence="1 2">DC2W</strain>
    </source>
</reference>
<organism evidence="1 2">
    <name type="scientific">Arcicella gelida</name>
    <dbReference type="NCBI Taxonomy" id="2984195"/>
    <lineage>
        <taxon>Bacteria</taxon>
        <taxon>Pseudomonadati</taxon>
        <taxon>Bacteroidota</taxon>
        <taxon>Cytophagia</taxon>
        <taxon>Cytophagales</taxon>
        <taxon>Flectobacillaceae</taxon>
        <taxon>Arcicella</taxon>
    </lineage>
</organism>
<protein>
    <recommendedName>
        <fullName evidence="3">DUF2116 family Zn-ribbon domain-containing protein</fullName>
    </recommendedName>
</protein>